<feature type="compositionally biased region" description="Polar residues" evidence="12">
    <location>
        <begin position="213"/>
        <end position="230"/>
    </location>
</feature>
<accession>A0A9Q9XAG7</accession>
<proteinExistence type="predicted"/>
<dbReference type="FunFam" id="3.30.160.60:FF:000218">
    <property type="entry name" value="Zinc finger protein 10"/>
    <property type="match status" value="1"/>
</dbReference>
<dbReference type="GO" id="GO:0000981">
    <property type="term" value="F:DNA-binding transcription factor activity, RNA polymerase II-specific"/>
    <property type="evidence" value="ECO:0007669"/>
    <property type="project" value="TreeGrafter"/>
</dbReference>
<keyword evidence="3" id="KW-0479">Metal-binding</keyword>
<dbReference type="GO" id="GO:0005634">
    <property type="term" value="C:nucleus"/>
    <property type="evidence" value="ECO:0007669"/>
    <property type="project" value="UniProtKB-SubCell"/>
</dbReference>
<name>A0A9Q9XAG7_CYPCA</name>
<dbReference type="InterPro" id="IPR050457">
    <property type="entry name" value="ZnFinger_BTB_dom_contain"/>
</dbReference>
<dbReference type="GeneID" id="109101082"/>
<dbReference type="OrthoDB" id="624345at2759"/>
<dbReference type="PANTHER" id="PTHR46105:SF12">
    <property type="entry name" value="ZINC FINGER AND BTB DOMAIN-CONTAINING PROTEIN 8A"/>
    <property type="match status" value="1"/>
</dbReference>
<evidence type="ECO:0000256" key="6">
    <source>
        <dbReference type="ARBA" id="ARBA00022833"/>
    </source>
</evidence>
<keyword evidence="9" id="KW-0804">Transcription</keyword>
<dbReference type="SMART" id="SM00225">
    <property type="entry name" value="BTB"/>
    <property type="match status" value="1"/>
</dbReference>
<sequence length="392" mass="44353">MEMVCESGTCRPYRSAGDAGHLPIHKWTSADMSAIHQSCLLKQLDQQRQQELFCDCNVLVEGQIFSAHRNVLYGSSGYFRMLLSQGAKDTLESVNASFDVFSPEIFAIILDFIYSGQLELNSSNVIEVMSAASYLQMNDVISYCKAFIKSFLEISTKEDDESRYLCLSDSSPLQDRRENVIEPSNMCDVSMSSQTRLWDQPEEDQTQEDFRGTSPQPSGLQQNSPPQSSLEAHMDEEQFSSVLPERRRRGSRKRTATSRLVTEDTSLIDLQGVVSHCSQIADELYANIPSIVGVAGVFNKDSTPSMRYKCPFCTHTVKRKADLKRHLRCHTGERPYPCQACSKRFTRLEHLRSHFETVRNTLSFTQVWSINTPTGCISTCYCCSLIHTLYCV</sequence>
<dbReference type="PROSITE" id="PS50157">
    <property type="entry name" value="ZINC_FINGER_C2H2_2"/>
    <property type="match status" value="2"/>
</dbReference>
<organism evidence="15">
    <name type="scientific">Cyprinus carpio</name>
    <name type="common">Common carp</name>
    <dbReference type="NCBI Taxonomy" id="7962"/>
    <lineage>
        <taxon>Eukaryota</taxon>
        <taxon>Metazoa</taxon>
        <taxon>Chordata</taxon>
        <taxon>Craniata</taxon>
        <taxon>Vertebrata</taxon>
        <taxon>Euteleostomi</taxon>
        <taxon>Actinopterygii</taxon>
        <taxon>Neopterygii</taxon>
        <taxon>Teleostei</taxon>
        <taxon>Ostariophysi</taxon>
        <taxon>Cypriniformes</taxon>
        <taxon>Cyprinidae</taxon>
        <taxon>Cyprininae</taxon>
        <taxon>Cyprinus</taxon>
    </lineage>
</organism>
<comment type="subcellular location">
    <subcellularLocation>
        <location evidence="1">Nucleus</location>
    </subcellularLocation>
</comment>
<evidence type="ECO:0000259" key="14">
    <source>
        <dbReference type="PROSITE" id="PS50157"/>
    </source>
</evidence>
<keyword evidence="8" id="KW-0238">DNA-binding</keyword>
<dbReference type="PROSITE" id="PS50097">
    <property type="entry name" value="BTB"/>
    <property type="match status" value="1"/>
</dbReference>
<evidence type="ECO:0000256" key="1">
    <source>
        <dbReference type="ARBA" id="ARBA00004123"/>
    </source>
</evidence>
<dbReference type="Proteomes" id="UP001155660">
    <property type="component" value="Chromosome B17"/>
</dbReference>
<feature type="region of interest" description="Disordered" evidence="12">
    <location>
        <begin position="191"/>
        <end position="258"/>
    </location>
</feature>
<keyword evidence="2" id="KW-0597">Phosphoprotein</keyword>
<keyword evidence="10" id="KW-0539">Nucleus</keyword>
<dbReference type="GO" id="GO:0000978">
    <property type="term" value="F:RNA polymerase II cis-regulatory region sequence-specific DNA binding"/>
    <property type="evidence" value="ECO:0007669"/>
    <property type="project" value="TreeGrafter"/>
</dbReference>
<evidence type="ECO:0000259" key="13">
    <source>
        <dbReference type="PROSITE" id="PS50097"/>
    </source>
</evidence>
<evidence type="ECO:0000256" key="9">
    <source>
        <dbReference type="ARBA" id="ARBA00023163"/>
    </source>
</evidence>
<evidence type="ECO:0000256" key="12">
    <source>
        <dbReference type="SAM" id="MobiDB-lite"/>
    </source>
</evidence>
<keyword evidence="4" id="KW-0677">Repeat</keyword>
<evidence type="ECO:0000256" key="4">
    <source>
        <dbReference type="ARBA" id="ARBA00022737"/>
    </source>
</evidence>
<dbReference type="KEGG" id="ccar:109101082"/>
<reference evidence="15" key="1">
    <citation type="submission" date="2025-08" db="UniProtKB">
        <authorList>
            <consortium name="RefSeq"/>
        </authorList>
    </citation>
    <scope>IDENTIFICATION</scope>
    <source>
        <tissue evidence="15">Muscle</tissue>
    </source>
</reference>
<evidence type="ECO:0000256" key="5">
    <source>
        <dbReference type="ARBA" id="ARBA00022771"/>
    </source>
</evidence>
<evidence type="ECO:0000313" key="15">
    <source>
        <dbReference type="RefSeq" id="XP_042598232.1"/>
    </source>
</evidence>
<dbReference type="PANTHER" id="PTHR46105">
    <property type="entry name" value="AGAP004733-PA"/>
    <property type="match status" value="1"/>
</dbReference>
<evidence type="ECO:0000256" key="3">
    <source>
        <dbReference type="ARBA" id="ARBA00022723"/>
    </source>
</evidence>
<dbReference type="InterPro" id="IPR000210">
    <property type="entry name" value="BTB/POZ_dom"/>
</dbReference>
<keyword evidence="7" id="KW-0805">Transcription regulation</keyword>
<feature type="domain" description="C2H2-type" evidence="14">
    <location>
        <begin position="308"/>
        <end position="335"/>
    </location>
</feature>
<dbReference type="InterPro" id="IPR013087">
    <property type="entry name" value="Znf_C2H2_type"/>
</dbReference>
<dbReference type="RefSeq" id="XP_042598232.1">
    <property type="nucleotide sequence ID" value="XM_042742298.1"/>
</dbReference>
<evidence type="ECO:0000256" key="7">
    <source>
        <dbReference type="ARBA" id="ARBA00023015"/>
    </source>
</evidence>
<protein>
    <submittedName>
        <fullName evidence="15">Zinc finger and BTB domain-containing protein 8A isoform X1</fullName>
    </submittedName>
</protein>
<feature type="compositionally biased region" description="Basic residues" evidence="12">
    <location>
        <begin position="246"/>
        <end position="256"/>
    </location>
</feature>
<evidence type="ECO:0000256" key="2">
    <source>
        <dbReference type="ARBA" id="ARBA00022553"/>
    </source>
</evidence>
<feature type="domain" description="C2H2-type" evidence="14">
    <location>
        <begin position="336"/>
        <end position="354"/>
    </location>
</feature>
<dbReference type="Pfam" id="PF00651">
    <property type="entry name" value="BTB"/>
    <property type="match status" value="1"/>
</dbReference>
<keyword evidence="6" id="KW-0862">Zinc</keyword>
<dbReference type="PROSITE" id="PS00028">
    <property type="entry name" value="ZINC_FINGER_C2H2_1"/>
    <property type="match status" value="1"/>
</dbReference>
<dbReference type="SMART" id="SM00355">
    <property type="entry name" value="ZnF_C2H2"/>
    <property type="match status" value="2"/>
</dbReference>
<dbReference type="AlphaFoldDB" id="A0A9Q9XAG7"/>
<gene>
    <name evidence="15" type="primary">zbtb8a</name>
</gene>
<dbReference type="CTD" id="653121"/>
<dbReference type="GO" id="GO:0008270">
    <property type="term" value="F:zinc ion binding"/>
    <property type="evidence" value="ECO:0007669"/>
    <property type="project" value="UniProtKB-KW"/>
</dbReference>
<evidence type="ECO:0000256" key="11">
    <source>
        <dbReference type="PROSITE-ProRule" id="PRU00042"/>
    </source>
</evidence>
<evidence type="ECO:0000256" key="8">
    <source>
        <dbReference type="ARBA" id="ARBA00023125"/>
    </source>
</evidence>
<feature type="domain" description="BTB" evidence="13">
    <location>
        <begin position="54"/>
        <end position="122"/>
    </location>
</feature>
<keyword evidence="5 11" id="KW-0863">Zinc-finger</keyword>
<evidence type="ECO:0000256" key="10">
    <source>
        <dbReference type="ARBA" id="ARBA00023242"/>
    </source>
</evidence>